<dbReference type="GO" id="GO:0000156">
    <property type="term" value="F:phosphorelay response regulator activity"/>
    <property type="evidence" value="ECO:0007669"/>
    <property type="project" value="TreeGrafter"/>
</dbReference>
<evidence type="ECO:0000256" key="1">
    <source>
        <dbReference type="ARBA" id="ARBA00022553"/>
    </source>
</evidence>
<evidence type="ECO:0000256" key="3">
    <source>
        <dbReference type="ARBA" id="ARBA00023015"/>
    </source>
</evidence>
<dbReference type="Pfam" id="PF00072">
    <property type="entry name" value="Response_reg"/>
    <property type="match status" value="1"/>
</dbReference>
<keyword evidence="9" id="KW-1185">Reference proteome</keyword>
<dbReference type="Gene3D" id="3.40.50.2300">
    <property type="match status" value="1"/>
</dbReference>
<organism evidence="8 9">
    <name type="scientific">Deinococcus humi</name>
    <dbReference type="NCBI Taxonomy" id="662880"/>
    <lineage>
        <taxon>Bacteria</taxon>
        <taxon>Thermotogati</taxon>
        <taxon>Deinococcota</taxon>
        <taxon>Deinococci</taxon>
        <taxon>Deinococcales</taxon>
        <taxon>Deinococcaceae</taxon>
        <taxon>Deinococcus</taxon>
    </lineage>
</organism>
<dbReference type="PROSITE" id="PS50110">
    <property type="entry name" value="RESPONSE_REGULATORY"/>
    <property type="match status" value="1"/>
</dbReference>
<evidence type="ECO:0000313" key="8">
    <source>
        <dbReference type="EMBL" id="MBB5365803.1"/>
    </source>
</evidence>
<sequence>MRQVLLIEDYLPDAILLQEWLSQENVSWTVHHVVSCASAEQAWGSQPFDLVLLDLDVPDGFGMPLVRRVLALVKQTPVVILSGQRNEAQEAEALALGVQAYLVKGQEAVRALVASFPSSAFAPP</sequence>
<keyword evidence="5" id="KW-0804">Transcription</keyword>
<dbReference type="GO" id="GO:0032993">
    <property type="term" value="C:protein-DNA complex"/>
    <property type="evidence" value="ECO:0007669"/>
    <property type="project" value="TreeGrafter"/>
</dbReference>
<dbReference type="AlphaFoldDB" id="A0A7W8NIG4"/>
<feature type="domain" description="Response regulatory" evidence="7">
    <location>
        <begin position="3"/>
        <end position="119"/>
    </location>
</feature>
<gene>
    <name evidence="8" type="ORF">HNQ08_004929</name>
</gene>
<dbReference type="SUPFAM" id="SSF52172">
    <property type="entry name" value="CheY-like"/>
    <property type="match status" value="1"/>
</dbReference>
<proteinExistence type="predicted"/>
<dbReference type="PANTHER" id="PTHR48111:SF1">
    <property type="entry name" value="TWO-COMPONENT RESPONSE REGULATOR ORR33"/>
    <property type="match status" value="1"/>
</dbReference>
<dbReference type="RefSeq" id="WP_184137601.1">
    <property type="nucleotide sequence ID" value="NZ_JACHFL010000022.1"/>
</dbReference>
<dbReference type="EMBL" id="JACHFL010000022">
    <property type="protein sequence ID" value="MBB5365803.1"/>
    <property type="molecule type" value="Genomic_DNA"/>
</dbReference>
<evidence type="ECO:0000313" key="9">
    <source>
        <dbReference type="Proteomes" id="UP000552709"/>
    </source>
</evidence>
<dbReference type="GO" id="GO:0000976">
    <property type="term" value="F:transcription cis-regulatory region binding"/>
    <property type="evidence" value="ECO:0007669"/>
    <property type="project" value="TreeGrafter"/>
</dbReference>
<reference evidence="8 9" key="1">
    <citation type="submission" date="2020-08" db="EMBL/GenBank/DDBJ databases">
        <title>Genomic Encyclopedia of Type Strains, Phase IV (KMG-IV): sequencing the most valuable type-strain genomes for metagenomic binning, comparative biology and taxonomic classification.</title>
        <authorList>
            <person name="Goeker M."/>
        </authorList>
    </citation>
    <scope>NUCLEOTIDE SEQUENCE [LARGE SCALE GENOMIC DNA]</scope>
    <source>
        <strain evidence="8 9">DSM 27939</strain>
    </source>
</reference>
<dbReference type="InterPro" id="IPR039420">
    <property type="entry name" value="WalR-like"/>
</dbReference>
<keyword evidence="2" id="KW-0902">Two-component regulatory system</keyword>
<dbReference type="SMART" id="SM00448">
    <property type="entry name" value="REC"/>
    <property type="match status" value="1"/>
</dbReference>
<dbReference type="GO" id="GO:0005829">
    <property type="term" value="C:cytosol"/>
    <property type="evidence" value="ECO:0007669"/>
    <property type="project" value="TreeGrafter"/>
</dbReference>
<accession>A0A7W8NIG4</accession>
<dbReference type="CDD" id="cd00156">
    <property type="entry name" value="REC"/>
    <property type="match status" value="1"/>
</dbReference>
<keyword evidence="1 6" id="KW-0597">Phosphoprotein</keyword>
<comment type="caution">
    <text evidence="8">The sequence shown here is derived from an EMBL/GenBank/DDBJ whole genome shotgun (WGS) entry which is preliminary data.</text>
</comment>
<dbReference type="Proteomes" id="UP000552709">
    <property type="component" value="Unassembled WGS sequence"/>
</dbReference>
<feature type="modified residue" description="4-aspartylphosphate" evidence="6">
    <location>
        <position position="54"/>
    </location>
</feature>
<keyword evidence="3" id="KW-0805">Transcription regulation</keyword>
<dbReference type="GO" id="GO:0006355">
    <property type="term" value="P:regulation of DNA-templated transcription"/>
    <property type="evidence" value="ECO:0007669"/>
    <property type="project" value="TreeGrafter"/>
</dbReference>
<evidence type="ECO:0000256" key="5">
    <source>
        <dbReference type="ARBA" id="ARBA00023163"/>
    </source>
</evidence>
<evidence type="ECO:0000256" key="2">
    <source>
        <dbReference type="ARBA" id="ARBA00023012"/>
    </source>
</evidence>
<dbReference type="InterPro" id="IPR011006">
    <property type="entry name" value="CheY-like_superfamily"/>
</dbReference>
<dbReference type="InterPro" id="IPR001789">
    <property type="entry name" value="Sig_transdc_resp-reg_receiver"/>
</dbReference>
<protein>
    <submittedName>
        <fullName evidence="8">DNA-binding response OmpR family regulator</fullName>
    </submittedName>
</protein>
<evidence type="ECO:0000256" key="6">
    <source>
        <dbReference type="PROSITE-ProRule" id="PRU00169"/>
    </source>
</evidence>
<keyword evidence="4 8" id="KW-0238">DNA-binding</keyword>
<dbReference type="PANTHER" id="PTHR48111">
    <property type="entry name" value="REGULATOR OF RPOS"/>
    <property type="match status" value="1"/>
</dbReference>
<name>A0A7W8NIG4_9DEIO</name>
<evidence type="ECO:0000256" key="4">
    <source>
        <dbReference type="ARBA" id="ARBA00023125"/>
    </source>
</evidence>
<evidence type="ECO:0000259" key="7">
    <source>
        <dbReference type="PROSITE" id="PS50110"/>
    </source>
</evidence>